<dbReference type="SUPFAM" id="SSF51126">
    <property type="entry name" value="Pectin lyase-like"/>
    <property type="match status" value="1"/>
</dbReference>
<dbReference type="EMBL" id="ASPP01025820">
    <property type="protein sequence ID" value="ETO07724.1"/>
    <property type="molecule type" value="Genomic_DNA"/>
</dbReference>
<accession>X6M1F8</accession>
<dbReference type="OrthoDB" id="5949092at2759"/>
<evidence type="ECO:0000313" key="1">
    <source>
        <dbReference type="EMBL" id="ETO07724.1"/>
    </source>
</evidence>
<organism evidence="1 2">
    <name type="scientific">Reticulomyxa filosa</name>
    <dbReference type="NCBI Taxonomy" id="46433"/>
    <lineage>
        <taxon>Eukaryota</taxon>
        <taxon>Sar</taxon>
        <taxon>Rhizaria</taxon>
        <taxon>Retaria</taxon>
        <taxon>Foraminifera</taxon>
        <taxon>Monothalamids</taxon>
        <taxon>Reticulomyxidae</taxon>
        <taxon>Reticulomyxa</taxon>
    </lineage>
</organism>
<comment type="caution">
    <text evidence="1">The sequence shown here is derived from an EMBL/GenBank/DDBJ whole genome shotgun (WGS) entry which is preliminary data.</text>
</comment>
<name>X6M1F8_RETFI</name>
<protein>
    <submittedName>
        <fullName evidence="1">Uncharacterized protein</fullName>
    </submittedName>
</protein>
<dbReference type="SMART" id="SM00710">
    <property type="entry name" value="PbH1"/>
    <property type="match status" value="4"/>
</dbReference>
<gene>
    <name evidence="1" type="ORF">RFI_29663</name>
</gene>
<keyword evidence="2" id="KW-1185">Reference proteome</keyword>
<proteinExistence type="predicted"/>
<dbReference type="Proteomes" id="UP000023152">
    <property type="component" value="Unassembled WGS sequence"/>
</dbReference>
<reference evidence="1 2" key="1">
    <citation type="journal article" date="2013" name="Curr. Biol.">
        <title>The Genome of the Foraminiferan Reticulomyxa filosa.</title>
        <authorList>
            <person name="Glockner G."/>
            <person name="Hulsmann N."/>
            <person name="Schleicher M."/>
            <person name="Noegel A.A."/>
            <person name="Eichinger L."/>
            <person name="Gallinger C."/>
            <person name="Pawlowski J."/>
            <person name="Sierra R."/>
            <person name="Euteneuer U."/>
            <person name="Pillet L."/>
            <person name="Moustafa A."/>
            <person name="Platzer M."/>
            <person name="Groth M."/>
            <person name="Szafranski K."/>
            <person name="Schliwa M."/>
        </authorList>
    </citation>
    <scope>NUCLEOTIDE SEQUENCE [LARGE SCALE GENOMIC DNA]</scope>
</reference>
<dbReference type="InterPro" id="IPR006626">
    <property type="entry name" value="PbH1"/>
</dbReference>
<dbReference type="AlphaFoldDB" id="X6M1F8"/>
<dbReference type="InterPro" id="IPR011050">
    <property type="entry name" value="Pectin_lyase_fold/virulence"/>
</dbReference>
<dbReference type="OMA" id="ARNEIAW"/>
<sequence length="478" mass="54058">MQYGPDILPHSPYGNVSGGVIHVWRPKHWASWMFIIDEKTSTNTTFQFEKGGFQDARGNNNGQEFYVENLFEELDMETEWYFNTSTRILYYYNNKTGPPLPSDDMEACNLKVLISLIGNMSNPVSNVTIRGIVLENTQYTYLDPHGMPSGGDWALQRTGAIYLDGTWNVSISNNEMTRLDGIAISVNRYNRLTVIARNEIAWTGDSAITLWGDTNGITFPSSMDTSTMGWDGTDGNQPRGVQIIQNYVHELGIWEKQSSFLFQGKSCQNVIAYNIFYNGPRAGINFNDGFGGGSLIFKNLLFNTCRESGDHGLHLFFFILFFLFRNYFFCYDEISFNFVIANYNSQEAVDNDDGSCYFWTHHNFFVYASNGLKGDYGGHDNRHAQYPGYNDAYFNNTVVLRVDLDEYGIFSCGSEMSAWPILGNNVISSPSGNTSEIGLCDLPLKQFQTEYNYDLGSIVENWPSDEQLLSGATQLLFS</sequence>
<dbReference type="Gene3D" id="2.160.20.10">
    <property type="entry name" value="Single-stranded right-handed beta-helix, Pectin lyase-like"/>
    <property type="match status" value="1"/>
</dbReference>
<dbReference type="InterPro" id="IPR012334">
    <property type="entry name" value="Pectin_lyas_fold"/>
</dbReference>
<evidence type="ECO:0000313" key="2">
    <source>
        <dbReference type="Proteomes" id="UP000023152"/>
    </source>
</evidence>
<dbReference type="PANTHER" id="PTHR36453">
    <property type="entry name" value="SECRETED PROTEIN-RELATED"/>
    <property type="match status" value="1"/>
</dbReference>
<dbReference type="PANTHER" id="PTHR36453:SF1">
    <property type="entry name" value="RIGHT HANDED BETA HELIX DOMAIN-CONTAINING PROTEIN"/>
    <property type="match status" value="1"/>
</dbReference>